<feature type="coiled-coil region" evidence="2">
    <location>
        <begin position="86"/>
        <end position="162"/>
    </location>
</feature>
<dbReference type="GO" id="GO:0035021">
    <property type="term" value="P:negative regulation of Rac protein signal transduction"/>
    <property type="evidence" value="ECO:0007669"/>
    <property type="project" value="TreeGrafter"/>
</dbReference>
<accession>A0A9D3WMB3</accession>
<reference evidence="4" key="1">
    <citation type="submission" date="2021-09" db="EMBL/GenBank/DDBJ databases">
        <title>The genome of Mauremys mutica provides insights into the evolution of semi-aquatic lifestyle.</title>
        <authorList>
            <person name="Gong S."/>
            <person name="Gao Y."/>
        </authorList>
    </citation>
    <scope>NUCLEOTIDE SEQUENCE</scope>
    <source>
        <strain evidence="4">MM-2020</strain>
        <tissue evidence="4">Muscle</tissue>
    </source>
</reference>
<keyword evidence="5" id="KW-1185">Reference proteome</keyword>
<feature type="compositionally biased region" description="Polar residues" evidence="3">
    <location>
        <begin position="59"/>
        <end position="75"/>
    </location>
</feature>
<evidence type="ECO:0000256" key="3">
    <source>
        <dbReference type="SAM" id="MobiDB-lite"/>
    </source>
</evidence>
<evidence type="ECO:0000256" key="2">
    <source>
        <dbReference type="SAM" id="Coils"/>
    </source>
</evidence>
<dbReference type="EMBL" id="JAHDVG010000487">
    <property type="protein sequence ID" value="KAH1166224.1"/>
    <property type="molecule type" value="Genomic_DNA"/>
</dbReference>
<dbReference type="GO" id="GO:0005925">
    <property type="term" value="C:focal adhesion"/>
    <property type="evidence" value="ECO:0007669"/>
    <property type="project" value="TreeGrafter"/>
</dbReference>
<dbReference type="SUPFAM" id="SSF57997">
    <property type="entry name" value="Tropomyosin"/>
    <property type="match status" value="1"/>
</dbReference>
<dbReference type="AlphaFoldDB" id="A0A9D3WMB3"/>
<evidence type="ECO:0000256" key="1">
    <source>
        <dbReference type="ARBA" id="ARBA00022468"/>
    </source>
</evidence>
<protein>
    <submittedName>
        <fullName evidence="4">Uncharacterized protein</fullName>
    </submittedName>
</protein>
<dbReference type="GO" id="GO:0005096">
    <property type="term" value="F:GTPase activator activity"/>
    <property type="evidence" value="ECO:0007669"/>
    <property type="project" value="UniProtKB-KW"/>
</dbReference>
<proteinExistence type="predicted"/>
<sequence>MSNTGQGSRTGSLCEIMFEENPTSRYLTRSTCPEESQETNTATSNVLGLQETLGHGPGDNSSEASPTANDFSANSTSVQHHLVSLKKQTSRQKAEYEAKITSLEQRTKELQSEIKDLHSKLGQQRKWYSLVEIKMRNAERAREDAERRNEMLQREMEEFFDTFGELTNDVKKTEQKLFKVFKSIN</sequence>
<dbReference type="InterPro" id="IPR051025">
    <property type="entry name" value="RhoGAP"/>
</dbReference>
<keyword evidence="1" id="KW-0343">GTPase activation</keyword>
<evidence type="ECO:0000313" key="4">
    <source>
        <dbReference type="EMBL" id="KAH1166224.1"/>
    </source>
</evidence>
<dbReference type="Gene3D" id="1.10.287.1490">
    <property type="match status" value="1"/>
</dbReference>
<dbReference type="PANTHER" id="PTHR15228">
    <property type="entry name" value="SPERMATHECAL PHYSIOLOGY VARIANT"/>
    <property type="match status" value="1"/>
</dbReference>
<dbReference type="PANTHER" id="PTHR15228:SF36">
    <property type="entry name" value="RHO GTPASE-ACTIVATING PROTEIN 24-LIKE ISOFORM X1"/>
    <property type="match status" value="1"/>
</dbReference>
<organism evidence="4 5">
    <name type="scientific">Mauremys mutica</name>
    <name type="common">yellowpond turtle</name>
    <dbReference type="NCBI Taxonomy" id="74926"/>
    <lineage>
        <taxon>Eukaryota</taxon>
        <taxon>Metazoa</taxon>
        <taxon>Chordata</taxon>
        <taxon>Craniata</taxon>
        <taxon>Vertebrata</taxon>
        <taxon>Euteleostomi</taxon>
        <taxon>Archelosauria</taxon>
        <taxon>Testudinata</taxon>
        <taxon>Testudines</taxon>
        <taxon>Cryptodira</taxon>
        <taxon>Durocryptodira</taxon>
        <taxon>Testudinoidea</taxon>
        <taxon>Geoemydidae</taxon>
        <taxon>Geoemydinae</taxon>
        <taxon>Mauremys</taxon>
    </lineage>
</organism>
<evidence type="ECO:0000313" key="5">
    <source>
        <dbReference type="Proteomes" id="UP000827986"/>
    </source>
</evidence>
<feature type="region of interest" description="Disordered" evidence="3">
    <location>
        <begin position="49"/>
        <end position="75"/>
    </location>
</feature>
<keyword evidence="2" id="KW-0175">Coiled coil</keyword>
<dbReference type="Proteomes" id="UP000827986">
    <property type="component" value="Unassembled WGS sequence"/>
</dbReference>
<dbReference type="GO" id="GO:0035313">
    <property type="term" value="P:wound healing, spreading of epidermal cells"/>
    <property type="evidence" value="ECO:0007669"/>
    <property type="project" value="TreeGrafter"/>
</dbReference>
<gene>
    <name evidence="4" type="ORF">KIL84_015396</name>
</gene>
<comment type="caution">
    <text evidence="4">The sequence shown here is derived from an EMBL/GenBank/DDBJ whole genome shotgun (WGS) entry which is preliminary data.</text>
</comment>
<name>A0A9D3WMB3_9SAUR</name>
<dbReference type="GO" id="GO:1900028">
    <property type="term" value="P:negative regulation of ruffle assembly"/>
    <property type="evidence" value="ECO:0007669"/>
    <property type="project" value="TreeGrafter"/>
</dbReference>